<dbReference type="EMBL" id="CP000282">
    <property type="protein sequence ID" value="ABD82570.1"/>
    <property type="molecule type" value="Genomic_DNA"/>
</dbReference>
<proteinExistence type="predicted"/>
<keyword evidence="1" id="KW-0732">Signal</keyword>
<dbReference type="RefSeq" id="WP_011469786.1">
    <property type="nucleotide sequence ID" value="NC_007912.1"/>
</dbReference>
<dbReference type="eggNOG" id="ENOG502ZBXQ">
    <property type="taxonomic scope" value="Bacteria"/>
</dbReference>
<evidence type="ECO:0000313" key="2">
    <source>
        <dbReference type="EMBL" id="ABD82570.1"/>
    </source>
</evidence>
<organism evidence="2 3">
    <name type="scientific">Saccharophagus degradans (strain 2-40 / ATCC 43961 / DSM 17024)</name>
    <dbReference type="NCBI Taxonomy" id="203122"/>
    <lineage>
        <taxon>Bacteria</taxon>
        <taxon>Pseudomonadati</taxon>
        <taxon>Pseudomonadota</taxon>
        <taxon>Gammaproteobacteria</taxon>
        <taxon>Cellvibrionales</taxon>
        <taxon>Cellvibrionaceae</taxon>
        <taxon>Saccharophagus</taxon>
    </lineage>
</organism>
<feature type="chain" id="PRO_5004199577" description="DUF2490 domain-containing protein" evidence="1">
    <location>
        <begin position="27"/>
        <end position="247"/>
    </location>
</feature>
<dbReference type="HOGENOM" id="CLU_1123861_0_0_6"/>
<dbReference type="OrthoDB" id="277760at2"/>
<accession>Q21FF9</accession>
<protein>
    <recommendedName>
        <fullName evidence="4">DUF2490 domain-containing protein</fullName>
    </recommendedName>
</protein>
<dbReference type="KEGG" id="sde:Sde_3315"/>
<evidence type="ECO:0000256" key="1">
    <source>
        <dbReference type="SAM" id="SignalP"/>
    </source>
</evidence>
<evidence type="ECO:0008006" key="4">
    <source>
        <dbReference type="Google" id="ProtNLM"/>
    </source>
</evidence>
<feature type="signal peptide" evidence="1">
    <location>
        <begin position="1"/>
        <end position="26"/>
    </location>
</feature>
<reference evidence="2 3" key="1">
    <citation type="journal article" date="2008" name="PLoS Genet.">
        <title>Complete genome sequence of the complex carbohydrate-degrading marine bacterium, Saccharophagus degradans strain 2-40 T.</title>
        <authorList>
            <person name="Weiner R.M."/>
            <person name="Taylor L.E.II."/>
            <person name="Henrissat B."/>
            <person name="Hauser L."/>
            <person name="Land M."/>
            <person name="Coutinho P.M."/>
            <person name="Rancurel C."/>
            <person name="Saunders E.H."/>
            <person name="Longmire A.G."/>
            <person name="Zhang H."/>
            <person name="Bayer E.A."/>
            <person name="Gilbert H.J."/>
            <person name="Larimer F."/>
            <person name="Zhulin I.B."/>
            <person name="Ekborg N.A."/>
            <person name="Lamed R."/>
            <person name="Richardson P.M."/>
            <person name="Borovok I."/>
            <person name="Hutcheson S."/>
        </authorList>
    </citation>
    <scope>NUCLEOTIDE SEQUENCE [LARGE SCALE GENOMIC DNA]</scope>
    <source>
        <strain evidence="3">2-40 / ATCC 43961 / DSM 17024</strain>
    </source>
</reference>
<keyword evidence="3" id="KW-1185">Reference proteome</keyword>
<dbReference type="Proteomes" id="UP000001947">
    <property type="component" value="Chromosome"/>
</dbReference>
<gene>
    <name evidence="2" type="ordered locus">Sde_3315</name>
</gene>
<name>Q21FF9_SACD2</name>
<dbReference type="AlphaFoldDB" id="Q21FF9"/>
<evidence type="ECO:0000313" key="3">
    <source>
        <dbReference type="Proteomes" id="UP000001947"/>
    </source>
</evidence>
<dbReference type="GeneID" id="98614936"/>
<sequence length="247" mass="28994">MGRQWMIFKRYFVLGCVAFLSVLASAGEVKNSGGGMLDFNFYPYLSKAENDSVFSLNMASGLPNRFSYFGFINFYNQQNENELQDTVNFYSELNLRWKVAETSPLDLTLQQVMRSSEDNDRTRLGVRWRLNNTSHLEQFFQRIHAKWSINLHAVQFDDTDANEWQLEHAYSFSFPAISKRLYVAGFIDHTFNEDLPPTFPSNPIVSETQVGWRIVENFYAIYEYRINQYRIDSEVNHAVGVEYKMKW</sequence>